<dbReference type="InterPro" id="IPR041492">
    <property type="entry name" value="HAD_2"/>
</dbReference>
<evidence type="ECO:0000313" key="1">
    <source>
        <dbReference type="EMBL" id="QNL44845.1"/>
    </source>
</evidence>
<dbReference type="AlphaFoldDB" id="A0A7G9B5L4"/>
<dbReference type="GO" id="GO:0008967">
    <property type="term" value="F:phosphoglycolate phosphatase activity"/>
    <property type="evidence" value="ECO:0007669"/>
    <property type="project" value="TreeGrafter"/>
</dbReference>
<keyword evidence="1" id="KW-0378">Hydrolase</keyword>
<evidence type="ECO:0000313" key="2">
    <source>
        <dbReference type="Proteomes" id="UP000515960"/>
    </source>
</evidence>
<dbReference type="PRINTS" id="PR00413">
    <property type="entry name" value="HADHALOGNASE"/>
</dbReference>
<dbReference type="SFLD" id="SFLDG01135">
    <property type="entry name" value="C1.5.6:_HAD__Beta-PGM__Phospha"/>
    <property type="match status" value="1"/>
</dbReference>
<dbReference type="PANTHER" id="PTHR43434">
    <property type="entry name" value="PHOSPHOGLYCOLATE PHOSPHATASE"/>
    <property type="match status" value="1"/>
</dbReference>
<organism evidence="1 2">
    <name type="scientific">Oscillibacter hominis</name>
    <dbReference type="NCBI Taxonomy" id="2763056"/>
    <lineage>
        <taxon>Bacteria</taxon>
        <taxon>Bacillati</taxon>
        <taxon>Bacillota</taxon>
        <taxon>Clostridia</taxon>
        <taxon>Eubacteriales</taxon>
        <taxon>Oscillospiraceae</taxon>
        <taxon>Oscillibacter</taxon>
    </lineage>
</organism>
<dbReference type="NCBIfam" id="TIGR01549">
    <property type="entry name" value="HAD-SF-IA-v1"/>
    <property type="match status" value="1"/>
</dbReference>
<dbReference type="InterPro" id="IPR023198">
    <property type="entry name" value="PGP-like_dom2"/>
</dbReference>
<dbReference type="Proteomes" id="UP000515960">
    <property type="component" value="Chromosome"/>
</dbReference>
<dbReference type="InterPro" id="IPR036412">
    <property type="entry name" value="HAD-like_sf"/>
</dbReference>
<dbReference type="InterPro" id="IPR006439">
    <property type="entry name" value="HAD-SF_hydro_IA"/>
</dbReference>
<dbReference type="InterPro" id="IPR006549">
    <property type="entry name" value="HAD-SF_hydro_IIIA"/>
</dbReference>
<dbReference type="EMBL" id="CP060490">
    <property type="protein sequence ID" value="QNL44845.1"/>
    <property type="molecule type" value="Genomic_DNA"/>
</dbReference>
<dbReference type="PANTHER" id="PTHR43434:SF1">
    <property type="entry name" value="PHOSPHOGLYCOLATE PHOSPHATASE"/>
    <property type="match status" value="1"/>
</dbReference>
<accession>A0A7G9B5L4</accession>
<dbReference type="SFLD" id="SFLDG01129">
    <property type="entry name" value="C1.5:_HAD__Beta-PGM__Phosphata"/>
    <property type="match status" value="1"/>
</dbReference>
<dbReference type="NCBIfam" id="TIGR01662">
    <property type="entry name" value="HAD-SF-IIIA"/>
    <property type="match status" value="1"/>
</dbReference>
<dbReference type="NCBIfam" id="TIGR01509">
    <property type="entry name" value="HAD-SF-IA-v3"/>
    <property type="match status" value="1"/>
</dbReference>
<dbReference type="RefSeq" id="WP_187333429.1">
    <property type="nucleotide sequence ID" value="NZ_CP060490.1"/>
</dbReference>
<dbReference type="Gene3D" id="3.40.50.1000">
    <property type="entry name" value="HAD superfamily/HAD-like"/>
    <property type="match status" value="1"/>
</dbReference>
<name>A0A7G9B5L4_9FIRM</name>
<proteinExistence type="predicted"/>
<sequence length="227" mass="25789">MRAYDTVLFDLDGTLLNTLDDLKDSVNFILERHGCPTWEERELRSFLGNGLRRLMELSVPGGMEHPGFEEMFEEFRVYYTAHCEQKTRPYPGVEELLQQLKGHGLRMAVVSNKDHEAVEELGRRFFPWLSVCMGQQEGLRRKPAPDMAEAAMKALGAAKDRTVYVGDSEVDFQTARNAGLPCILVSWGFRDRPELEALHPAALVDDPQSLFLELTRPCGSVEEKNKM</sequence>
<dbReference type="Pfam" id="PF13419">
    <property type="entry name" value="HAD_2"/>
    <property type="match status" value="1"/>
</dbReference>
<reference evidence="1 2" key="1">
    <citation type="submission" date="2020-08" db="EMBL/GenBank/DDBJ databases">
        <authorList>
            <person name="Liu C."/>
            <person name="Sun Q."/>
        </authorList>
    </citation>
    <scope>NUCLEOTIDE SEQUENCE [LARGE SCALE GENOMIC DNA]</scope>
    <source>
        <strain evidence="1 2">NSJ-62</strain>
    </source>
</reference>
<dbReference type="GO" id="GO:0006281">
    <property type="term" value="P:DNA repair"/>
    <property type="evidence" value="ECO:0007669"/>
    <property type="project" value="TreeGrafter"/>
</dbReference>
<keyword evidence="2" id="KW-1185">Reference proteome</keyword>
<dbReference type="GO" id="GO:0005829">
    <property type="term" value="C:cytosol"/>
    <property type="evidence" value="ECO:0007669"/>
    <property type="project" value="TreeGrafter"/>
</dbReference>
<dbReference type="InterPro" id="IPR023214">
    <property type="entry name" value="HAD_sf"/>
</dbReference>
<dbReference type="SUPFAM" id="SSF56784">
    <property type="entry name" value="HAD-like"/>
    <property type="match status" value="1"/>
</dbReference>
<dbReference type="Gene3D" id="1.10.150.240">
    <property type="entry name" value="Putative phosphatase, domain 2"/>
    <property type="match status" value="1"/>
</dbReference>
<dbReference type="InterPro" id="IPR050155">
    <property type="entry name" value="HAD-like_hydrolase_sf"/>
</dbReference>
<gene>
    <name evidence="1" type="ORF">H8790_01980</name>
</gene>
<protein>
    <submittedName>
        <fullName evidence="1">HAD-IIIA family hydrolase</fullName>
    </submittedName>
</protein>
<dbReference type="KEGG" id="ohi:H8790_01980"/>
<dbReference type="SFLD" id="SFLDS00003">
    <property type="entry name" value="Haloacid_Dehalogenase"/>
    <property type="match status" value="1"/>
</dbReference>